<reference evidence="1 2" key="1">
    <citation type="submission" date="2016-10" db="EMBL/GenBank/DDBJ databases">
        <authorList>
            <person name="de Groot N.N."/>
        </authorList>
    </citation>
    <scope>NUCLEOTIDE SEQUENCE [LARGE SCALE GENOMIC DNA]</scope>
    <source>
        <strain evidence="1 2">CGMCC 1.7666</strain>
    </source>
</reference>
<organism evidence="1 2">
    <name type="scientific">Microvirga guangxiensis</name>
    <dbReference type="NCBI Taxonomy" id="549386"/>
    <lineage>
        <taxon>Bacteria</taxon>
        <taxon>Pseudomonadati</taxon>
        <taxon>Pseudomonadota</taxon>
        <taxon>Alphaproteobacteria</taxon>
        <taxon>Hyphomicrobiales</taxon>
        <taxon>Methylobacteriaceae</taxon>
        <taxon>Microvirga</taxon>
    </lineage>
</organism>
<keyword evidence="2" id="KW-1185">Reference proteome</keyword>
<dbReference type="PROSITE" id="PS51257">
    <property type="entry name" value="PROKAR_LIPOPROTEIN"/>
    <property type="match status" value="1"/>
</dbReference>
<dbReference type="AlphaFoldDB" id="A0A1G5CRV0"/>
<dbReference type="Proteomes" id="UP000199569">
    <property type="component" value="Unassembled WGS sequence"/>
</dbReference>
<accession>A0A1G5CRV0</accession>
<dbReference type="EMBL" id="FMVJ01000002">
    <property type="protein sequence ID" value="SCY05037.1"/>
    <property type="molecule type" value="Genomic_DNA"/>
</dbReference>
<dbReference type="STRING" id="549386.SAMN02927923_00650"/>
<dbReference type="RefSeq" id="WP_244510364.1">
    <property type="nucleotide sequence ID" value="NZ_FMVJ01000002.1"/>
</dbReference>
<evidence type="ECO:0000313" key="1">
    <source>
        <dbReference type="EMBL" id="SCY05037.1"/>
    </source>
</evidence>
<sequence>MIRNVMAGFWVCAVTLGSCYAAVTWMVGRSPAENQPHYEGLQYKKLPPLNIPIIAEGAVQGYVVANFVFTADSKTLREISVPPEAFILDEIFRHIYADDTLDFRKLSRYNVNGMIGNVREKINKRLGAEIVKEILIENFNFIGKSDIRS</sequence>
<proteinExistence type="predicted"/>
<evidence type="ECO:0000313" key="2">
    <source>
        <dbReference type="Proteomes" id="UP000199569"/>
    </source>
</evidence>
<name>A0A1G5CRV0_9HYPH</name>
<protein>
    <submittedName>
        <fullName evidence="1">Uncharacterized protein</fullName>
    </submittedName>
</protein>
<gene>
    <name evidence="1" type="ORF">SAMN02927923_00650</name>
</gene>